<evidence type="ECO:0000256" key="1">
    <source>
        <dbReference type="ARBA" id="ARBA00004141"/>
    </source>
</evidence>
<reference evidence="7 8" key="1">
    <citation type="submission" date="2019-03" db="EMBL/GenBank/DDBJ databases">
        <title>Genomics of glacier-inhabiting Cryobacterium strains.</title>
        <authorList>
            <person name="Liu Q."/>
            <person name="Xin Y.-H."/>
        </authorList>
    </citation>
    <scope>NUCLEOTIDE SEQUENCE [LARGE SCALE GENOMIC DNA]</scope>
    <source>
        <strain evidence="7 8">Hz16</strain>
    </source>
</reference>
<feature type="transmembrane region" description="Helical" evidence="5">
    <location>
        <begin position="173"/>
        <end position="189"/>
    </location>
</feature>
<evidence type="ECO:0000256" key="4">
    <source>
        <dbReference type="ARBA" id="ARBA00023136"/>
    </source>
</evidence>
<proteinExistence type="predicted"/>
<feature type="transmembrane region" description="Helical" evidence="5">
    <location>
        <begin position="195"/>
        <end position="212"/>
    </location>
</feature>
<dbReference type="Pfam" id="PF04932">
    <property type="entry name" value="Wzy_C"/>
    <property type="match status" value="1"/>
</dbReference>
<keyword evidence="3 5" id="KW-1133">Transmembrane helix</keyword>
<sequence length="384" mass="42577">MVFYLLRQRHVDVPRGFGIWLLFLVWMACSVVGIDSGGRLIGFIYRALLYLAVTVAFVYVYNARKNLTVRYIAGVLTVFWLIVVVGGYVGVFFPLLSVHTPFGLVLPSSITSNELVQEMVVRKVTQYNPTGWLKLDPRPSAPFLYTNGWGNAYSMLTPIVVAYLILVRRERRFWWLLLAVPVSIVPALLTLNRGMFLGLGLAAVYIGVRAIARGNVKVILALAGLALLVVAAFSVLPIEQRLTQRVETSSSTQDRASLYEETFTRALESPLFGFGAPRPSASPDIPSVGTQGQLWMVMFSHGFPGAVLFMGWLVWAFFRSIREREPVREACNTVLLVVIVESTYYGIMTTGLLVAMLAAAITMRPQSGATSKLTPALRSSHRLH</sequence>
<feature type="transmembrane region" description="Helical" evidence="5">
    <location>
        <begin position="40"/>
        <end position="61"/>
    </location>
</feature>
<dbReference type="Proteomes" id="UP000297983">
    <property type="component" value="Unassembled WGS sequence"/>
</dbReference>
<keyword evidence="2 5" id="KW-0812">Transmembrane</keyword>
<evidence type="ECO:0000256" key="5">
    <source>
        <dbReference type="SAM" id="Phobius"/>
    </source>
</evidence>
<evidence type="ECO:0000256" key="2">
    <source>
        <dbReference type="ARBA" id="ARBA00022692"/>
    </source>
</evidence>
<protein>
    <recommendedName>
        <fullName evidence="6">O-antigen ligase-related domain-containing protein</fullName>
    </recommendedName>
</protein>
<feature type="transmembrane region" description="Helical" evidence="5">
    <location>
        <begin position="330"/>
        <end position="363"/>
    </location>
</feature>
<feature type="transmembrane region" description="Helical" evidence="5">
    <location>
        <begin position="73"/>
        <end position="96"/>
    </location>
</feature>
<evidence type="ECO:0000313" key="7">
    <source>
        <dbReference type="EMBL" id="TFD66679.1"/>
    </source>
</evidence>
<gene>
    <name evidence="7" type="ORF">E3T50_15945</name>
</gene>
<dbReference type="AlphaFoldDB" id="A0A4R9ANV0"/>
<evidence type="ECO:0000313" key="8">
    <source>
        <dbReference type="Proteomes" id="UP000297983"/>
    </source>
</evidence>
<comment type="subcellular location">
    <subcellularLocation>
        <location evidence="1">Membrane</location>
        <topology evidence="1">Multi-pass membrane protein</topology>
    </subcellularLocation>
</comment>
<keyword evidence="8" id="KW-1185">Reference proteome</keyword>
<dbReference type="InterPro" id="IPR007016">
    <property type="entry name" value="O-antigen_ligase-rel_domated"/>
</dbReference>
<feature type="transmembrane region" description="Helical" evidence="5">
    <location>
        <begin position="148"/>
        <end position="166"/>
    </location>
</feature>
<comment type="caution">
    <text evidence="7">The sequence shown here is derived from an EMBL/GenBank/DDBJ whole genome shotgun (WGS) entry which is preliminary data.</text>
</comment>
<feature type="transmembrane region" description="Helical" evidence="5">
    <location>
        <begin position="17"/>
        <end position="34"/>
    </location>
</feature>
<dbReference type="GO" id="GO:0016020">
    <property type="term" value="C:membrane"/>
    <property type="evidence" value="ECO:0007669"/>
    <property type="project" value="UniProtKB-SubCell"/>
</dbReference>
<dbReference type="EMBL" id="SOHL01000030">
    <property type="protein sequence ID" value="TFD66679.1"/>
    <property type="molecule type" value="Genomic_DNA"/>
</dbReference>
<dbReference type="RefSeq" id="WP_134553369.1">
    <property type="nucleotide sequence ID" value="NZ_SOHL01000030.1"/>
</dbReference>
<accession>A0A4R9ANV0</accession>
<feature type="transmembrane region" description="Helical" evidence="5">
    <location>
        <begin position="294"/>
        <end position="318"/>
    </location>
</feature>
<evidence type="ECO:0000256" key="3">
    <source>
        <dbReference type="ARBA" id="ARBA00022989"/>
    </source>
</evidence>
<dbReference type="PROSITE" id="PS51257">
    <property type="entry name" value="PROKAR_LIPOPROTEIN"/>
    <property type="match status" value="1"/>
</dbReference>
<feature type="transmembrane region" description="Helical" evidence="5">
    <location>
        <begin position="219"/>
        <end position="238"/>
    </location>
</feature>
<feature type="domain" description="O-antigen ligase-related" evidence="6">
    <location>
        <begin position="184"/>
        <end position="309"/>
    </location>
</feature>
<evidence type="ECO:0000259" key="6">
    <source>
        <dbReference type="Pfam" id="PF04932"/>
    </source>
</evidence>
<keyword evidence="4 5" id="KW-0472">Membrane</keyword>
<organism evidence="7 8">
    <name type="scientific">Cryobacterium gelidum</name>
    <dbReference type="NCBI Taxonomy" id="1259164"/>
    <lineage>
        <taxon>Bacteria</taxon>
        <taxon>Bacillati</taxon>
        <taxon>Actinomycetota</taxon>
        <taxon>Actinomycetes</taxon>
        <taxon>Micrococcales</taxon>
        <taxon>Microbacteriaceae</taxon>
        <taxon>Cryobacterium</taxon>
    </lineage>
</organism>
<name>A0A4R9ANV0_9MICO</name>